<dbReference type="Gene3D" id="1.20.1250.20">
    <property type="entry name" value="MFS general substrate transporter like domains"/>
    <property type="match status" value="1"/>
</dbReference>
<feature type="compositionally biased region" description="Polar residues" evidence="11">
    <location>
        <begin position="956"/>
        <end position="967"/>
    </location>
</feature>
<dbReference type="GO" id="GO:0005351">
    <property type="term" value="F:carbohydrate:proton symporter activity"/>
    <property type="evidence" value="ECO:0007669"/>
    <property type="project" value="TreeGrafter"/>
</dbReference>
<dbReference type="InterPro" id="IPR003663">
    <property type="entry name" value="Sugar/inositol_transpt"/>
</dbReference>
<evidence type="ECO:0000256" key="9">
    <source>
        <dbReference type="ARBA" id="ARBA00023136"/>
    </source>
</evidence>
<comment type="similarity">
    <text evidence="2">Belongs to the Gfa family.</text>
</comment>
<dbReference type="InterPro" id="IPR020846">
    <property type="entry name" value="MFS_dom"/>
</dbReference>
<evidence type="ECO:0000256" key="6">
    <source>
        <dbReference type="ARBA" id="ARBA00022723"/>
    </source>
</evidence>
<dbReference type="GO" id="GO:0016846">
    <property type="term" value="F:carbon-sulfur lyase activity"/>
    <property type="evidence" value="ECO:0007669"/>
    <property type="project" value="InterPro"/>
</dbReference>
<feature type="transmembrane region" description="Helical" evidence="12">
    <location>
        <begin position="489"/>
        <end position="508"/>
    </location>
</feature>
<dbReference type="Pfam" id="PF04828">
    <property type="entry name" value="GFA"/>
    <property type="match status" value="1"/>
</dbReference>
<dbReference type="InterPro" id="IPR036259">
    <property type="entry name" value="MFS_trans_sf"/>
</dbReference>
<evidence type="ECO:0000256" key="5">
    <source>
        <dbReference type="ARBA" id="ARBA00022692"/>
    </source>
</evidence>
<dbReference type="PANTHER" id="PTHR48022">
    <property type="entry name" value="PLASTIDIC GLUCOSE TRANSPORTER 4"/>
    <property type="match status" value="1"/>
</dbReference>
<comment type="similarity">
    <text evidence="3">Belongs to the major facilitator superfamily. Sugar transporter (TC 2.A.1.1) family.</text>
</comment>
<keyword evidence="8 12" id="KW-1133">Transmembrane helix</keyword>
<dbReference type="EMBL" id="CP019474">
    <property type="protein sequence ID" value="UQC78925.1"/>
    <property type="molecule type" value="Genomic_DNA"/>
</dbReference>
<dbReference type="InterPro" id="IPR006913">
    <property type="entry name" value="CENP-V/GFA"/>
</dbReference>
<keyword evidence="6" id="KW-0479">Metal-binding</keyword>
<feature type="transmembrane region" description="Helical" evidence="12">
    <location>
        <begin position="240"/>
        <end position="260"/>
    </location>
</feature>
<evidence type="ECO:0000313" key="16">
    <source>
        <dbReference type="Proteomes" id="UP000830671"/>
    </source>
</evidence>
<evidence type="ECO:0000259" key="14">
    <source>
        <dbReference type="PROSITE" id="PS51891"/>
    </source>
</evidence>
<feature type="transmembrane region" description="Helical" evidence="12">
    <location>
        <begin position="392"/>
        <end position="413"/>
    </location>
</feature>
<dbReference type="FunFam" id="1.20.1250.20:FF:000117">
    <property type="entry name" value="MFS hexose transporter"/>
    <property type="match status" value="1"/>
</dbReference>
<reference evidence="15" key="1">
    <citation type="journal article" date="2021" name="Mol. Plant Microbe Interact.">
        <title>Complete Genome Sequence of the Plant-Pathogenic Fungus Colletotrichum lupini.</title>
        <authorList>
            <person name="Baroncelli R."/>
            <person name="Pensec F."/>
            <person name="Da Lio D."/>
            <person name="Boufleur T."/>
            <person name="Vicente I."/>
            <person name="Sarrocco S."/>
            <person name="Picot A."/>
            <person name="Baraldi E."/>
            <person name="Sukno S."/>
            <person name="Thon M."/>
            <person name="Le Floch G."/>
        </authorList>
    </citation>
    <scope>NUCLEOTIDE SEQUENCE</scope>
    <source>
        <strain evidence="15">IMI 504893</strain>
    </source>
</reference>
<dbReference type="RefSeq" id="XP_049140559.1">
    <property type="nucleotide sequence ID" value="XM_049283416.1"/>
</dbReference>
<keyword evidence="7" id="KW-0862">Zinc</keyword>
<protein>
    <submittedName>
        <fullName evidence="15">Fungal specific transcription factor</fullName>
    </submittedName>
</protein>
<feature type="transmembrane region" description="Helical" evidence="12">
    <location>
        <begin position="186"/>
        <end position="203"/>
    </location>
</feature>
<dbReference type="CDD" id="cd12148">
    <property type="entry name" value="fungal_TF_MHR"/>
    <property type="match status" value="1"/>
</dbReference>
<dbReference type="GO" id="GO:0016020">
    <property type="term" value="C:membrane"/>
    <property type="evidence" value="ECO:0007669"/>
    <property type="project" value="UniProtKB-SubCell"/>
</dbReference>
<evidence type="ECO:0000256" key="11">
    <source>
        <dbReference type="SAM" id="MobiDB-lite"/>
    </source>
</evidence>
<name>A0A9Q8SL52_9PEZI</name>
<evidence type="ECO:0000256" key="2">
    <source>
        <dbReference type="ARBA" id="ARBA00005495"/>
    </source>
</evidence>
<dbReference type="KEGG" id="clup:CLUP02_04404"/>
<feature type="region of interest" description="Disordered" evidence="11">
    <location>
        <begin position="1"/>
        <end position="26"/>
    </location>
</feature>
<feature type="domain" description="CENP-V/GFA" evidence="14">
    <location>
        <begin position="688"/>
        <end position="810"/>
    </location>
</feature>
<dbReference type="InterPro" id="IPR005828">
    <property type="entry name" value="MFS_sugar_transport-like"/>
</dbReference>
<feature type="region of interest" description="Disordered" evidence="11">
    <location>
        <begin position="993"/>
        <end position="1040"/>
    </location>
</feature>
<keyword evidence="4" id="KW-0813">Transport</keyword>
<evidence type="ECO:0000256" key="3">
    <source>
        <dbReference type="ARBA" id="ARBA00010992"/>
    </source>
</evidence>
<dbReference type="NCBIfam" id="TIGR00879">
    <property type="entry name" value="SP"/>
    <property type="match status" value="1"/>
</dbReference>
<feature type="transmembrane region" description="Helical" evidence="12">
    <location>
        <begin position="136"/>
        <end position="155"/>
    </location>
</feature>
<evidence type="ECO:0000259" key="13">
    <source>
        <dbReference type="PROSITE" id="PS50850"/>
    </source>
</evidence>
<organism evidence="15 16">
    <name type="scientific">Colletotrichum lupini</name>
    <dbReference type="NCBI Taxonomy" id="145971"/>
    <lineage>
        <taxon>Eukaryota</taxon>
        <taxon>Fungi</taxon>
        <taxon>Dikarya</taxon>
        <taxon>Ascomycota</taxon>
        <taxon>Pezizomycotina</taxon>
        <taxon>Sordariomycetes</taxon>
        <taxon>Hypocreomycetidae</taxon>
        <taxon>Glomerellales</taxon>
        <taxon>Glomerellaceae</taxon>
        <taxon>Colletotrichum</taxon>
        <taxon>Colletotrichum acutatum species complex</taxon>
    </lineage>
</organism>
<evidence type="ECO:0000256" key="1">
    <source>
        <dbReference type="ARBA" id="ARBA00004141"/>
    </source>
</evidence>
<sequence>MEFLTRHDGSTSQANDELGEESTARGETADILRGRLGYTGGLAAWEVENSSIPALGSVSFDFCIYLQGVLRLNSNGIENQQPSSTISVQPDHNKIKMGFLKSKPAKKTAAQAVGSDLLALKVLPENPAPWYRTKHLLLLNLTLLVPMLSSASVGFDGAMMNGLQTIKQWRGYFGSPSPSVLGTMNAVYPIGKIMGLIPTTYLADKYGRKVPMWIGFFLLLVGAALQGASTSLPMFIVSRWLLGAATAFIAQPAPILVTELAYPTQRGKISSLYNTFFFFGAILAAWSTYGTFRLTSTWSWRIPSILQGALPAIQFAFFYFVPESPRWLIAHGKTEQAREILTRYHAGGDASSPLVDYEVKEIEENVRLETEALRESSYLDLVKTAPNRRRTLIAVITGLGAQWSGSGVISYYLTLVLNTVGITETKDQALINGLLQVFNWFAAVFAGAMMVDRIGRRKLFLISTAGMLGCYIIWTILTSVFTNTKDERAGYAVVAFIFIYYFFYDIAWSPLLLSYPVEIFQYTLRGRGLTMSLGSTFVGLIIGQFCNPIGMANLGWKYYIVFCVILALLLLLIWLLFPETKGRSLEQIAEVFDGKNHAFGSSGVRSDKVDDEFVEVENTSTSAAQCHVHLPALLLSVPLSRDVSQLAGKPIARSGRVSIAHRRVTEVLSSPDCPIFLLSAARSMSSSFRGSCLCGGIEIQTSSTPLAVLSCFCIHCSKGAGGSHQIIAKFETQFVRVLSGSDLISNFTLADTSSGSPKEKSFCRTCGTPLWTTPSSAKGRYILIRTSLLEGGTELRPDSEIFVKFRPPWQQVVDGAVWRSSSGGLGTRCDPQTFNLSPSKHFIPNSAHSPQSLSILLDRSQSEIHDLNLDFPGHCGFRDKSPVIPSFVSSGKRLQSPAEEPIYPHALRPHVGGGKSSVMEHAQNICFALIHELPAQRVPCGNCWKRTDLRTGCTYTSETEKSFSGSSKLADASPGNPERAMPKIVHTPEANFAQPLMPPISRPAPSATPKSTTSSGPDLTRRGRVERHPITPSDASPSVVDSMTTVREDGMVTGEYFGSSSAGSFTNQIKAAIDARLGSSTENRSVRSSLFRSTLPLNGSGAGGQADYVLPARKQADHLTDLYWYYVDPLYPFLDRQRFEHSYRALFAGTSLDADERIFVSILNIIFALSTQLIESLPPDQRDSSSQEYFTRAQNLLQLSLWDTGSIELIQCLLIMSQYLQSTNNPHQTWMIVGSAVRIAQGLGLHLPETASELSNEPERDLFLSDTTLYAHGTSDLLTRMIAITHGRPAMISDQLASSVVLPSIPDTNVTSVDEVQLGAVQLHKLRYQAFFHKSLELYEVINHAVLAFYSSTSPLKSPTYPNGTGSKTQRSLDRTELDLGKALQLDQRLTKWEKSLPSFLTMAEPETTLDEVFRRQAVILRIRLLHARMLLLRPMLTRFCLSQCPETSQVHDDLSSRVVQQCAMVCVEAAQSLISFIVQFQQHDGTLGLLPAWWYRVFYIYTAATVLIAARLRPAVFSSLDISRSWNQAMALLHDHENLGPSPRRCAAALQILSTKMFQDQQPQSAALPSSDTSAAVPNITNEQQETFDMPFPYLAQDAAFDMDAITFDINDFSWLNSMPGSL</sequence>
<dbReference type="Proteomes" id="UP000830671">
    <property type="component" value="Chromosome 2"/>
</dbReference>
<evidence type="ECO:0000313" key="15">
    <source>
        <dbReference type="EMBL" id="UQC78925.1"/>
    </source>
</evidence>
<dbReference type="PROSITE" id="PS51891">
    <property type="entry name" value="CENP_V_GFA"/>
    <property type="match status" value="1"/>
</dbReference>
<feature type="compositionally biased region" description="Low complexity" evidence="11">
    <location>
        <begin position="1003"/>
        <end position="1015"/>
    </location>
</feature>
<accession>A0A9Q8SL52</accession>
<dbReference type="InterPro" id="IPR050360">
    <property type="entry name" value="MFS_Sugar_Transporters"/>
</dbReference>
<gene>
    <name evidence="15" type="ORF">CLUP02_04404</name>
</gene>
<dbReference type="SMART" id="SM00906">
    <property type="entry name" value="Fungal_trans"/>
    <property type="match status" value="1"/>
</dbReference>
<evidence type="ECO:0000256" key="8">
    <source>
        <dbReference type="ARBA" id="ARBA00022989"/>
    </source>
</evidence>
<evidence type="ECO:0000256" key="4">
    <source>
        <dbReference type="ARBA" id="ARBA00022448"/>
    </source>
</evidence>
<dbReference type="PROSITE" id="PS50850">
    <property type="entry name" value="MFS"/>
    <property type="match status" value="1"/>
</dbReference>
<dbReference type="SUPFAM" id="SSF103473">
    <property type="entry name" value="MFS general substrate transporter"/>
    <property type="match status" value="1"/>
</dbReference>
<dbReference type="Pfam" id="PF04082">
    <property type="entry name" value="Fungal_trans"/>
    <property type="match status" value="1"/>
</dbReference>
<evidence type="ECO:0000256" key="7">
    <source>
        <dbReference type="ARBA" id="ARBA00022833"/>
    </source>
</evidence>
<keyword evidence="10" id="KW-0539">Nucleus</keyword>
<evidence type="ECO:0000256" key="10">
    <source>
        <dbReference type="ARBA" id="ARBA00023242"/>
    </source>
</evidence>
<feature type="transmembrane region" description="Helical" evidence="12">
    <location>
        <begin position="298"/>
        <end position="321"/>
    </location>
</feature>
<keyword evidence="9 12" id="KW-0472">Membrane</keyword>
<dbReference type="Pfam" id="PF00083">
    <property type="entry name" value="Sugar_tr"/>
    <property type="match status" value="1"/>
</dbReference>
<dbReference type="GeneID" id="73338426"/>
<dbReference type="InterPro" id="IPR011057">
    <property type="entry name" value="Mss4-like_sf"/>
</dbReference>
<dbReference type="PANTHER" id="PTHR48022:SF3">
    <property type="entry name" value="HEXOSE TRANSPORTER PROTEIN (AFU_ORTHOLOGUE AFUA_8G04480)-RELATED"/>
    <property type="match status" value="1"/>
</dbReference>
<feature type="region of interest" description="Disordered" evidence="11">
    <location>
        <begin position="956"/>
        <end position="980"/>
    </location>
</feature>
<feature type="transmembrane region" description="Helical" evidence="12">
    <location>
        <begin position="210"/>
        <end position="228"/>
    </location>
</feature>
<feature type="transmembrane region" description="Helical" evidence="12">
    <location>
        <begin position="459"/>
        <end position="477"/>
    </location>
</feature>
<feature type="transmembrane region" description="Helical" evidence="12">
    <location>
        <begin position="556"/>
        <end position="577"/>
    </location>
</feature>
<feature type="domain" description="Major facilitator superfamily (MFS) profile" evidence="13">
    <location>
        <begin position="142"/>
        <end position="581"/>
    </location>
</feature>
<keyword evidence="16" id="KW-1185">Reference proteome</keyword>
<dbReference type="InterPro" id="IPR007219">
    <property type="entry name" value="XnlR_reg_dom"/>
</dbReference>
<dbReference type="PROSITE" id="PS00216">
    <property type="entry name" value="SUGAR_TRANSPORT_1"/>
    <property type="match status" value="1"/>
</dbReference>
<comment type="subcellular location">
    <subcellularLocation>
        <location evidence="1">Membrane</location>
        <topology evidence="1">Multi-pass membrane protein</topology>
    </subcellularLocation>
</comment>
<dbReference type="GO" id="GO:0008270">
    <property type="term" value="F:zinc ion binding"/>
    <property type="evidence" value="ECO:0007669"/>
    <property type="project" value="InterPro"/>
</dbReference>
<dbReference type="Gene3D" id="3.90.1590.10">
    <property type="entry name" value="glutathione-dependent formaldehyde- activating enzyme (gfa)"/>
    <property type="match status" value="1"/>
</dbReference>
<dbReference type="GO" id="GO:0003677">
    <property type="term" value="F:DNA binding"/>
    <property type="evidence" value="ECO:0007669"/>
    <property type="project" value="InterPro"/>
</dbReference>
<evidence type="ECO:0000256" key="12">
    <source>
        <dbReference type="SAM" id="Phobius"/>
    </source>
</evidence>
<dbReference type="InterPro" id="IPR005829">
    <property type="entry name" value="Sugar_transporter_CS"/>
</dbReference>
<feature type="transmembrane region" description="Helical" evidence="12">
    <location>
        <begin position="433"/>
        <end position="452"/>
    </location>
</feature>
<feature type="compositionally biased region" description="Basic and acidic residues" evidence="11">
    <location>
        <begin position="1019"/>
        <end position="1029"/>
    </location>
</feature>
<dbReference type="SUPFAM" id="SSF51316">
    <property type="entry name" value="Mss4-like"/>
    <property type="match status" value="1"/>
</dbReference>
<dbReference type="GO" id="GO:0006351">
    <property type="term" value="P:DNA-templated transcription"/>
    <property type="evidence" value="ECO:0007669"/>
    <property type="project" value="InterPro"/>
</dbReference>
<keyword evidence="5 12" id="KW-0812">Transmembrane</keyword>
<feature type="transmembrane region" description="Helical" evidence="12">
    <location>
        <begin position="272"/>
        <end position="292"/>
    </location>
</feature>
<proteinExistence type="inferred from homology"/>